<comment type="caution">
    <text evidence="2">The sequence shown here is derived from an EMBL/GenBank/DDBJ whole genome shotgun (WGS) entry which is preliminary data.</text>
</comment>
<feature type="transmembrane region" description="Helical" evidence="1">
    <location>
        <begin position="129"/>
        <end position="150"/>
    </location>
</feature>
<proteinExistence type="predicted"/>
<name>A0ABQ4GT31_9ACTN</name>
<evidence type="ECO:0000313" key="2">
    <source>
        <dbReference type="EMBL" id="GIH64588.1"/>
    </source>
</evidence>
<keyword evidence="1" id="KW-0812">Transmembrane</keyword>
<accession>A0ABQ4GT31</accession>
<evidence type="ECO:0000256" key="1">
    <source>
        <dbReference type="SAM" id="Phobius"/>
    </source>
</evidence>
<dbReference type="Proteomes" id="UP000660454">
    <property type="component" value="Unassembled WGS sequence"/>
</dbReference>
<evidence type="ECO:0000313" key="3">
    <source>
        <dbReference type="Proteomes" id="UP000660454"/>
    </source>
</evidence>
<feature type="transmembrane region" description="Helical" evidence="1">
    <location>
        <begin position="12"/>
        <end position="37"/>
    </location>
</feature>
<keyword evidence="1" id="KW-1133">Transmembrane helix</keyword>
<dbReference type="RefSeq" id="WP_204050805.1">
    <property type="nucleotide sequence ID" value="NZ_BOOF01000032.1"/>
</dbReference>
<gene>
    <name evidence="2" type="ORF">Msi02_54050</name>
</gene>
<organism evidence="2 3">
    <name type="scientific">Microbispora siamensis</name>
    <dbReference type="NCBI Taxonomy" id="564413"/>
    <lineage>
        <taxon>Bacteria</taxon>
        <taxon>Bacillati</taxon>
        <taxon>Actinomycetota</taxon>
        <taxon>Actinomycetes</taxon>
        <taxon>Streptosporangiales</taxon>
        <taxon>Streptosporangiaceae</taxon>
        <taxon>Microbispora</taxon>
    </lineage>
</organism>
<dbReference type="EMBL" id="BOOF01000032">
    <property type="protein sequence ID" value="GIH64588.1"/>
    <property type="molecule type" value="Genomic_DNA"/>
</dbReference>
<evidence type="ECO:0008006" key="4">
    <source>
        <dbReference type="Google" id="ProtNLM"/>
    </source>
</evidence>
<keyword evidence="3" id="KW-1185">Reference proteome</keyword>
<keyword evidence="1" id="KW-0472">Membrane</keyword>
<protein>
    <recommendedName>
        <fullName evidence="4">DUF3592 domain-containing protein</fullName>
    </recommendedName>
</protein>
<sequence>MARWLSRRSHALQGVGSVAFFTAWFGILISMLVAQVFGIVSALDLGRHGVHTTGVALSTRSETWNDADGDPVTVHYTKIGFTVGTERHVEEISGRYTTGEKVRIVYDPQSVNVVRSEEDTGLGGLVGDFVGVAVLLAMLVFGVSFAISWYRE</sequence>
<reference evidence="2 3" key="1">
    <citation type="submission" date="2021-01" db="EMBL/GenBank/DDBJ databases">
        <title>Whole genome shotgun sequence of Microbispora siamensis NBRC 104113.</title>
        <authorList>
            <person name="Komaki H."/>
            <person name="Tamura T."/>
        </authorList>
    </citation>
    <scope>NUCLEOTIDE SEQUENCE [LARGE SCALE GENOMIC DNA]</scope>
    <source>
        <strain evidence="2 3">NBRC 104113</strain>
    </source>
</reference>